<feature type="domain" description="Bacterial repeat" evidence="5">
    <location>
        <begin position="477"/>
        <end position="547"/>
    </location>
</feature>
<dbReference type="InterPro" id="IPR011990">
    <property type="entry name" value="TPR-like_helical_dom_sf"/>
</dbReference>
<dbReference type="PANTHER" id="PTHR45586:SF1">
    <property type="entry name" value="LIPOPOLYSACCHARIDE ASSEMBLY PROTEIN B"/>
    <property type="match status" value="1"/>
</dbReference>
<evidence type="ECO:0000256" key="2">
    <source>
        <dbReference type="ARBA" id="ARBA00022803"/>
    </source>
</evidence>
<dbReference type="InterPro" id="IPR019734">
    <property type="entry name" value="TPR_rpt"/>
</dbReference>
<feature type="domain" description="Bacterial repeat" evidence="5">
    <location>
        <begin position="323"/>
        <end position="392"/>
    </location>
</feature>
<evidence type="ECO:0000256" key="1">
    <source>
        <dbReference type="ARBA" id="ARBA00022737"/>
    </source>
</evidence>
<feature type="repeat" description="TPR" evidence="3">
    <location>
        <begin position="35"/>
        <end position="68"/>
    </location>
</feature>
<organism evidence="6 7">
    <name type="scientific">Bacillus taeanensis</name>
    <dbReference type="NCBI Taxonomy" id="273032"/>
    <lineage>
        <taxon>Bacteria</taxon>
        <taxon>Bacillati</taxon>
        <taxon>Bacillota</taxon>
        <taxon>Bacilli</taxon>
        <taxon>Bacillales</taxon>
        <taxon>Bacillaceae</taxon>
        <taxon>Bacillus</taxon>
    </lineage>
</organism>
<evidence type="ECO:0000256" key="3">
    <source>
        <dbReference type="PROSITE-ProRule" id="PRU00339"/>
    </source>
</evidence>
<comment type="caution">
    <text evidence="6">The sequence shown here is derived from an EMBL/GenBank/DDBJ whole genome shotgun (WGS) entry which is preliminary data.</text>
</comment>
<dbReference type="InterPro" id="IPR044060">
    <property type="entry name" value="Bacterial_rp_domain"/>
</dbReference>
<proteinExistence type="predicted"/>
<name>A0A366XTA4_9BACI</name>
<dbReference type="AlphaFoldDB" id="A0A366XTA4"/>
<keyword evidence="2 3" id="KW-0802">TPR repeat</keyword>
<evidence type="ECO:0000313" key="7">
    <source>
        <dbReference type="Proteomes" id="UP000253314"/>
    </source>
</evidence>
<dbReference type="SMART" id="SM00028">
    <property type="entry name" value="TPR"/>
    <property type="match status" value="2"/>
</dbReference>
<sequence length="645" mass="70044">MVNMDKKYILLIFVGIIVIGLMGVLTVHAIQSDNISAQYEKAAELFEEEDIEKSIEAYQNVLEIDPLHLEARLGLAEAYTALSQFKEAETVLKEGIKLAPEDPTFYLSLSTLYVKLSHVTSALKILDLGMTQSNGSELQTKYSEIEENIKISSERLLVQKGYEHKLSLVLEQEGALIPMKAEWELEDESIGTLEVIDEGQAVTFLGKESGEVKITAKSGSISREIVLKVQEHVLESMSVTPEELEPLAIDQSLTLTVTGQDAAGEEMTFTPTWTLEKKLGDLSANEGTESSFTARKEGKEIITISYEEFETEVEVLIEGDSRTVTTEVTGEGTVLLSPEQDSYPLNSVVTLTAQPQEGWKFVRWEGDIYGTNNPGTVKVTDHMAIHAVFERIGHTLSLSSSGEGQILRSSLDTTFSHNESIVLTARAAEGWKFERWEGTVSGTAAQITVVMDNNQSLRAVFTKVEEEAQPEPDPDSYLLSVSKTGEGTVSKSRSGSSFPAGTQVTVSASPSAGWKFVRWEGDVSGTSSSAVVTMNGNRSVRAVFAKKAPEIKQYTLSTLVVGSGSISRSSGGSTFPEGTTVTLTANPADGWTFVRWVGASSSSSATTSVTMDGNKSVSAVFEKVVEEEPVNSEPEETDENSETNE</sequence>
<gene>
    <name evidence="6" type="ORF">DS031_14260</name>
</gene>
<evidence type="ECO:0000259" key="5">
    <source>
        <dbReference type="Pfam" id="PF18998"/>
    </source>
</evidence>
<feature type="repeat" description="TPR" evidence="3">
    <location>
        <begin position="69"/>
        <end position="102"/>
    </location>
</feature>
<dbReference type="Pfam" id="PF14559">
    <property type="entry name" value="TPR_19"/>
    <property type="match status" value="1"/>
</dbReference>
<dbReference type="InterPro" id="IPR051012">
    <property type="entry name" value="CellSynth/LPSAsmb/PSIAsmb"/>
</dbReference>
<evidence type="ECO:0000313" key="6">
    <source>
        <dbReference type="EMBL" id="RBW68896.1"/>
    </source>
</evidence>
<feature type="domain" description="Bacterial repeat" evidence="5">
    <location>
        <begin position="395"/>
        <end position="464"/>
    </location>
</feature>
<keyword evidence="1" id="KW-0677">Repeat</keyword>
<dbReference type="SUPFAM" id="SSF48452">
    <property type="entry name" value="TPR-like"/>
    <property type="match status" value="1"/>
</dbReference>
<feature type="domain" description="Bacterial repeat" evidence="5">
    <location>
        <begin position="554"/>
        <end position="624"/>
    </location>
</feature>
<reference evidence="6 7" key="1">
    <citation type="submission" date="2018-07" db="EMBL/GenBank/DDBJ databases">
        <title>Lottiidibacillus patelloidae gen. nov., sp. nov., isolated from the intestinal tract of a marine limpet and the reclassification of B. taeanensis BH030017T, B. algicola KMM 3737T and B. hwajinpoensis SW-72T as genus Lottiidibacillus.</title>
        <authorList>
            <person name="Liu R."/>
            <person name="Huang Z."/>
        </authorList>
    </citation>
    <scope>NUCLEOTIDE SEQUENCE [LARGE SCALE GENOMIC DNA]</scope>
    <source>
        <strain evidence="6 7">BH030017</strain>
    </source>
</reference>
<feature type="compositionally biased region" description="Acidic residues" evidence="4">
    <location>
        <begin position="625"/>
        <end position="645"/>
    </location>
</feature>
<dbReference type="PROSITE" id="PS50005">
    <property type="entry name" value="TPR"/>
    <property type="match status" value="2"/>
</dbReference>
<protein>
    <recommendedName>
        <fullName evidence="5">Bacterial repeat domain-containing protein</fullName>
    </recommendedName>
</protein>
<dbReference type="Pfam" id="PF18998">
    <property type="entry name" value="Flg_new_2"/>
    <property type="match status" value="4"/>
</dbReference>
<dbReference type="OrthoDB" id="6372180at2"/>
<accession>A0A366XTA4</accession>
<feature type="region of interest" description="Disordered" evidence="4">
    <location>
        <begin position="624"/>
        <end position="645"/>
    </location>
</feature>
<dbReference type="EMBL" id="QOCW01000015">
    <property type="protein sequence ID" value="RBW68896.1"/>
    <property type="molecule type" value="Genomic_DNA"/>
</dbReference>
<dbReference type="Proteomes" id="UP000253314">
    <property type="component" value="Unassembled WGS sequence"/>
</dbReference>
<dbReference type="Gene3D" id="1.25.40.10">
    <property type="entry name" value="Tetratricopeptide repeat domain"/>
    <property type="match status" value="1"/>
</dbReference>
<evidence type="ECO:0000256" key="4">
    <source>
        <dbReference type="SAM" id="MobiDB-lite"/>
    </source>
</evidence>
<keyword evidence="7" id="KW-1185">Reference proteome</keyword>
<dbReference type="PANTHER" id="PTHR45586">
    <property type="entry name" value="TPR REPEAT-CONTAINING PROTEIN PA4667"/>
    <property type="match status" value="1"/>
</dbReference>